<dbReference type="Proteomes" id="UP000254707">
    <property type="component" value="Unassembled WGS sequence"/>
</dbReference>
<evidence type="ECO:0000313" key="2">
    <source>
        <dbReference type="Proteomes" id="UP000254707"/>
    </source>
</evidence>
<dbReference type="GeneID" id="3617371"/>
<dbReference type="AlphaFoldDB" id="A0A380HJP9"/>
<gene>
    <name evidence="1" type="ORF">NCTC7688_01028</name>
</gene>
<accession>A0A380HJP9</accession>
<protein>
    <submittedName>
        <fullName evidence="1">Uncharacterized protein</fullName>
    </submittedName>
</protein>
<dbReference type="EMBL" id="UHED01000001">
    <property type="protein sequence ID" value="SUM82513.1"/>
    <property type="molecule type" value="Genomic_DNA"/>
</dbReference>
<name>A0A380HJP9_STASA</name>
<sequence>MNEIFVFIIETNDGNVFREYVENVLEIDERLALERFEKAIRKHRYFYLKDSGRYINVSHIISIKVEIM</sequence>
<dbReference type="RefSeq" id="WP_011302733.1">
    <property type="nucleotide sequence ID" value="NZ_CAXOKG010000007.1"/>
</dbReference>
<reference evidence="1 2" key="1">
    <citation type="submission" date="2018-06" db="EMBL/GenBank/DDBJ databases">
        <authorList>
            <consortium name="Pathogen Informatics"/>
            <person name="Doyle S."/>
        </authorList>
    </citation>
    <scope>NUCLEOTIDE SEQUENCE [LARGE SCALE GENOMIC DNA]</scope>
    <source>
        <strain evidence="1 2">NCTC7688</strain>
    </source>
</reference>
<organism evidence="1 2">
    <name type="scientific">Staphylococcus saprophyticus</name>
    <dbReference type="NCBI Taxonomy" id="29385"/>
    <lineage>
        <taxon>Bacteria</taxon>
        <taxon>Bacillati</taxon>
        <taxon>Bacillota</taxon>
        <taxon>Bacilli</taxon>
        <taxon>Bacillales</taxon>
        <taxon>Staphylococcaceae</taxon>
        <taxon>Staphylococcus</taxon>
    </lineage>
</organism>
<evidence type="ECO:0000313" key="1">
    <source>
        <dbReference type="EMBL" id="SUM82513.1"/>
    </source>
</evidence>
<proteinExistence type="predicted"/>